<dbReference type="Proteomes" id="UP001152803">
    <property type="component" value="Unassembled WGS sequence"/>
</dbReference>
<organism evidence="2 3">
    <name type="scientific">Conger conger</name>
    <name type="common">Conger eel</name>
    <name type="synonym">Muraena conger</name>
    <dbReference type="NCBI Taxonomy" id="82655"/>
    <lineage>
        <taxon>Eukaryota</taxon>
        <taxon>Metazoa</taxon>
        <taxon>Chordata</taxon>
        <taxon>Craniata</taxon>
        <taxon>Vertebrata</taxon>
        <taxon>Euteleostomi</taxon>
        <taxon>Actinopterygii</taxon>
        <taxon>Neopterygii</taxon>
        <taxon>Teleostei</taxon>
        <taxon>Anguilliformes</taxon>
        <taxon>Congridae</taxon>
        <taxon>Conger</taxon>
    </lineage>
</organism>
<feature type="compositionally biased region" description="Polar residues" evidence="1">
    <location>
        <begin position="81"/>
        <end position="90"/>
    </location>
</feature>
<protein>
    <submittedName>
        <fullName evidence="2">Uncharacterized protein</fullName>
    </submittedName>
</protein>
<comment type="caution">
    <text evidence="2">The sequence shown here is derived from an EMBL/GenBank/DDBJ whole genome shotgun (WGS) entry which is preliminary data.</text>
</comment>
<reference evidence="2" key="1">
    <citation type="journal article" date="2023" name="Science">
        <title>Genome structures resolve the early diversification of teleost fishes.</title>
        <authorList>
            <person name="Parey E."/>
            <person name="Louis A."/>
            <person name="Montfort J."/>
            <person name="Bouchez O."/>
            <person name="Roques C."/>
            <person name="Iampietro C."/>
            <person name="Lluch J."/>
            <person name="Castinel A."/>
            <person name="Donnadieu C."/>
            <person name="Desvignes T."/>
            <person name="Floi Bucao C."/>
            <person name="Jouanno E."/>
            <person name="Wen M."/>
            <person name="Mejri S."/>
            <person name="Dirks R."/>
            <person name="Jansen H."/>
            <person name="Henkel C."/>
            <person name="Chen W.J."/>
            <person name="Zahm M."/>
            <person name="Cabau C."/>
            <person name="Klopp C."/>
            <person name="Thompson A.W."/>
            <person name="Robinson-Rechavi M."/>
            <person name="Braasch I."/>
            <person name="Lecointre G."/>
            <person name="Bobe J."/>
            <person name="Postlethwait J.H."/>
            <person name="Berthelot C."/>
            <person name="Roest Crollius H."/>
            <person name="Guiguen Y."/>
        </authorList>
    </citation>
    <scope>NUCLEOTIDE SEQUENCE</scope>
    <source>
        <strain evidence="2">Concon-B</strain>
    </source>
</reference>
<sequence length="90" mass="9883">MLSHRSFASLHVQNAVWGSEFLCMKQPVRNYASWSGGAVTTWTNPQRPCLCPRLAGPVRPPEAHLLRAHTSGRPSLHHRQMSSSGPAAVN</sequence>
<gene>
    <name evidence="2" type="ORF">COCON_G00180280</name>
</gene>
<keyword evidence="3" id="KW-1185">Reference proteome</keyword>
<name>A0A9Q1HT81_CONCO</name>
<feature type="region of interest" description="Disordered" evidence="1">
    <location>
        <begin position="68"/>
        <end position="90"/>
    </location>
</feature>
<evidence type="ECO:0000313" key="3">
    <source>
        <dbReference type="Proteomes" id="UP001152803"/>
    </source>
</evidence>
<dbReference type="AlphaFoldDB" id="A0A9Q1HT81"/>
<proteinExistence type="predicted"/>
<evidence type="ECO:0000256" key="1">
    <source>
        <dbReference type="SAM" id="MobiDB-lite"/>
    </source>
</evidence>
<evidence type="ECO:0000313" key="2">
    <source>
        <dbReference type="EMBL" id="KAJ8259016.1"/>
    </source>
</evidence>
<dbReference type="EMBL" id="JAFJMO010000013">
    <property type="protein sequence ID" value="KAJ8259016.1"/>
    <property type="molecule type" value="Genomic_DNA"/>
</dbReference>
<accession>A0A9Q1HT81</accession>